<dbReference type="Proteomes" id="UP000024404">
    <property type="component" value="Unassembled WGS sequence"/>
</dbReference>
<dbReference type="SMART" id="SM00289">
    <property type="entry name" value="WR1"/>
    <property type="match status" value="2"/>
</dbReference>
<accession>A0A8R1Y2T0</accession>
<feature type="compositionally biased region" description="Basic and acidic residues" evidence="1">
    <location>
        <begin position="324"/>
        <end position="333"/>
    </location>
</feature>
<dbReference type="EMBL" id="CMVM020000154">
    <property type="status" value="NOT_ANNOTATED_CDS"/>
    <property type="molecule type" value="Genomic_DNA"/>
</dbReference>
<reference evidence="3" key="1">
    <citation type="submission" date="2013-10" db="EMBL/GenBank/DDBJ databases">
        <title>Genome sequencing of Onchocerca volvulus.</title>
        <authorList>
            <person name="Cotton J."/>
            <person name="Tsai J."/>
            <person name="Stanley E."/>
            <person name="Tracey A."/>
            <person name="Holroyd N."/>
            <person name="Lustigman S."/>
            <person name="Berriman M."/>
        </authorList>
    </citation>
    <scope>NUCLEOTIDE SEQUENCE</scope>
</reference>
<feature type="region of interest" description="Disordered" evidence="1">
    <location>
        <begin position="294"/>
        <end position="360"/>
    </location>
</feature>
<evidence type="ECO:0000313" key="3">
    <source>
        <dbReference type="Proteomes" id="UP000024404"/>
    </source>
</evidence>
<evidence type="ECO:0000256" key="1">
    <source>
        <dbReference type="SAM" id="MobiDB-lite"/>
    </source>
</evidence>
<feature type="compositionally biased region" description="Polar residues" evidence="1">
    <location>
        <begin position="306"/>
        <end position="318"/>
    </location>
</feature>
<dbReference type="EnsemblMetazoa" id="OVOC5410.1">
    <property type="protein sequence ID" value="OVOC5410.1"/>
    <property type="gene ID" value="WBGene00242219"/>
</dbReference>
<dbReference type="AlphaFoldDB" id="A0A8R1Y2T0"/>
<proteinExistence type="predicted"/>
<name>A0A8R1Y2T0_ONCVO</name>
<protein>
    <submittedName>
        <fullName evidence="2">Uncharacterized protein</fullName>
    </submittedName>
</protein>
<organism evidence="2 3">
    <name type="scientific">Onchocerca volvulus</name>
    <dbReference type="NCBI Taxonomy" id="6282"/>
    <lineage>
        <taxon>Eukaryota</taxon>
        <taxon>Metazoa</taxon>
        <taxon>Ecdysozoa</taxon>
        <taxon>Nematoda</taxon>
        <taxon>Chromadorea</taxon>
        <taxon>Rhabditida</taxon>
        <taxon>Spirurina</taxon>
        <taxon>Spiruromorpha</taxon>
        <taxon>Filarioidea</taxon>
        <taxon>Onchocercidae</taxon>
        <taxon>Onchocerca</taxon>
    </lineage>
</organism>
<sequence>MILGWLKIGVDLCLFCFALSVMYRQLIGELTLLSVIACLVHSREYSNRYCPNSQLPEIDVIGAIKHCLPGHEGLCGPGYSCYFSGTNYQCCPTEEEIDLDTILECPSPGITILTDAGLPLICIPGLHDCPQSSMQCLNVGKYSICCEGSPSITEEPYDTLSLKELNSPDEIIQPIALSNELLNIPNLECPEPAFTILNGNGDPLSCNEEDCAHKPGRFCYKILNTPICCESEERAIDDDTMIKKILQEKHEKEGDITWSALKYTPITIAQHQLQQNQLSQNDNRLSANVSNVASSPILDESDSEAKQTNLEVTTSTEDSLAMHSGERPIDNQHRNSQQSIKPNNANTSNAITNSSTTIPTTSSTTIIRTTTTTVTPTVITSTSASKAFGKPNKKIQYQSLTPLSGESQEDGNVMNRYKPHNAGGYAVSQAFSLKIRRTPNDLRALAREYLLEHIRRGWPYSDEFYRAYTPFESNQQNEVIFHEQT</sequence>
<evidence type="ECO:0000313" key="2">
    <source>
        <dbReference type="EnsemblMetazoa" id="OVOC5410.1"/>
    </source>
</evidence>
<feature type="compositionally biased region" description="Low complexity" evidence="1">
    <location>
        <begin position="342"/>
        <end position="360"/>
    </location>
</feature>
<reference evidence="2" key="2">
    <citation type="submission" date="2022-06" db="UniProtKB">
        <authorList>
            <consortium name="EnsemblMetazoa"/>
        </authorList>
    </citation>
    <scope>IDENTIFICATION</scope>
</reference>
<keyword evidence="3" id="KW-1185">Reference proteome</keyword>
<dbReference type="InterPro" id="IPR006150">
    <property type="entry name" value="Cys_repeat_1"/>
</dbReference>